<sequence length="135" mass="14926">MFIKLLLISALMGVVFGKDCLSCICDKESNCTPAPCKPDKGSDSCGYFQIKLPYYIDCGKPDKRPGESDITAWQRCSLDLNCATTCVNNYIKRYSKLCPQYSGCEQIARLHNGGPYGCNKHATDGYWNAIKKCSG</sequence>
<proteinExistence type="predicted"/>
<name>A0AC35TJD8_9BILA</name>
<evidence type="ECO:0000313" key="1">
    <source>
        <dbReference type="Proteomes" id="UP000095286"/>
    </source>
</evidence>
<reference evidence="2" key="1">
    <citation type="submission" date="2016-11" db="UniProtKB">
        <authorList>
            <consortium name="WormBaseParasite"/>
        </authorList>
    </citation>
    <scope>IDENTIFICATION</scope>
    <source>
        <strain evidence="2">KR3021</strain>
    </source>
</reference>
<evidence type="ECO:0000313" key="2">
    <source>
        <dbReference type="WBParaSite" id="RSKR_0000125800.1"/>
    </source>
</evidence>
<dbReference type="Proteomes" id="UP000095286">
    <property type="component" value="Unplaced"/>
</dbReference>
<accession>A0AC35TJD8</accession>
<organism evidence="1 2">
    <name type="scientific">Rhabditophanes sp. KR3021</name>
    <dbReference type="NCBI Taxonomy" id="114890"/>
    <lineage>
        <taxon>Eukaryota</taxon>
        <taxon>Metazoa</taxon>
        <taxon>Ecdysozoa</taxon>
        <taxon>Nematoda</taxon>
        <taxon>Chromadorea</taxon>
        <taxon>Rhabditida</taxon>
        <taxon>Tylenchina</taxon>
        <taxon>Panagrolaimomorpha</taxon>
        <taxon>Strongyloidoidea</taxon>
        <taxon>Alloionematidae</taxon>
        <taxon>Rhabditophanes</taxon>
    </lineage>
</organism>
<protein>
    <submittedName>
        <fullName evidence="2">Lysozyme</fullName>
    </submittedName>
</protein>
<dbReference type="WBParaSite" id="RSKR_0000125800.1">
    <property type="protein sequence ID" value="RSKR_0000125800.1"/>
    <property type="gene ID" value="RSKR_0000125800"/>
</dbReference>